<dbReference type="Gene3D" id="3.30.530.20">
    <property type="match status" value="1"/>
</dbReference>
<keyword evidence="2" id="KW-1185">Reference proteome</keyword>
<comment type="caution">
    <text evidence="1">The sequence shown here is derived from an EMBL/GenBank/DDBJ whole genome shotgun (WGS) entry which is preliminary data.</text>
</comment>
<proteinExistence type="predicted"/>
<dbReference type="EMBL" id="JAKIXB020000037">
    <property type="protein sequence ID" value="KAL1594166.1"/>
    <property type="molecule type" value="Genomic_DNA"/>
</dbReference>
<sequence>MADIAWPPKEGLSTPTVSVQESVFAVAGSTQINAPASFIFDILLDTSTYTDWCTFVPKVIVDEQPSSATQSTGDLADGKSPVLMLGTKFTFLAVMGSPGSKQTPTHLIISDMSIPSEPSSYIPATTLESSTVYTADLSQVYRIAWKGDKIDFFAKGLSTERFHEVIVRGEEECEVRTWEVMGGVLAHTVKWLYRKTLDRKFDGWCSDLKAFGERRWAEKTKTEG</sequence>
<evidence type="ECO:0000313" key="1">
    <source>
        <dbReference type="EMBL" id="KAL1594166.1"/>
    </source>
</evidence>
<evidence type="ECO:0000313" key="2">
    <source>
        <dbReference type="Proteomes" id="UP001521222"/>
    </source>
</evidence>
<dbReference type="InterPro" id="IPR023393">
    <property type="entry name" value="START-like_dom_sf"/>
</dbReference>
<name>A0ABR3QPT8_9PLEO</name>
<dbReference type="SUPFAM" id="SSF55961">
    <property type="entry name" value="Bet v1-like"/>
    <property type="match status" value="1"/>
</dbReference>
<dbReference type="Proteomes" id="UP001521222">
    <property type="component" value="Unassembled WGS sequence"/>
</dbReference>
<dbReference type="CDD" id="cd07822">
    <property type="entry name" value="SRPBCC_4"/>
    <property type="match status" value="1"/>
</dbReference>
<accession>A0ABR3QPT8</accession>
<organism evidence="1 2">
    <name type="scientific">Nothophoma quercina</name>
    <dbReference type="NCBI Taxonomy" id="749835"/>
    <lineage>
        <taxon>Eukaryota</taxon>
        <taxon>Fungi</taxon>
        <taxon>Dikarya</taxon>
        <taxon>Ascomycota</taxon>
        <taxon>Pezizomycotina</taxon>
        <taxon>Dothideomycetes</taxon>
        <taxon>Pleosporomycetidae</taxon>
        <taxon>Pleosporales</taxon>
        <taxon>Pleosporineae</taxon>
        <taxon>Didymellaceae</taxon>
        <taxon>Nothophoma</taxon>
    </lineage>
</organism>
<reference evidence="1 2" key="1">
    <citation type="submission" date="2024-02" db="EMBL/GenBank/DDBJ databases">
        <title>De novo assembly and annotation of 12 fungi associated with fruit tree decline syndrome in Ontario, Canada.</title>
        <authorList>
            <person name="Sulman M."/>
            <person name="Ellouze W."/>
            <person name="Ilyukhin E."/>
        </authorList>
    </citation>
    <scope>NUCLEOTIDE SEQUENCE [LARGE SCALE GENOMIC DNA]</scope>
    <source>
        <strain evidence="1 2">M97-236</strain>
    </source>
</reference>
<protein>
    <submittedName>
        <fullName evidence="1">Uncharacterized protein</fullName>
    </submittedName>
</protein>
<gene>
    <name evidence="1" type="ORF">SLS59_009001</name>
</gene>